<sequence length="170" mass="19436">MGLKLELLLGILIVVMLAIAYNVKLVDDVTTKERSRKEMEFTDTTFTEVDTKRLLSVLFSTHGTRQKGILSVDNVIYHSDTIELLLADKGRYFADKAYLDGNISVKQKEGFNYYAEHVIYDKKTEILTITSTFTALMDKNTIHGNTGWYDTRKKILFAKKIHAVVYTAEK</sequence>
<dbReference type="Proteomes" id="UP000034444">
    <property type="component" value="Chromosome"/>
</dbReference>
<accession>A0A7U4M0S7</accession>
<organism evidence="1 2">
    <name type="scientific">Sulfurovum lithotrophicum</name>
    <dbReference type="NCBI Taxonomy" id="206403"/>
    <lineage>
        <taxon>Bacteria</taxon>
        <taxon>Pseudomonadati</taxon>
        <taxon>Campylobacterota</taxon>
        <taxon>Epsilonproteobacteria</taxon>
        <taxon>Campylobacterales</taxon>
        <taxon>Sulfurovaceae</taxon>
        <taxon>Sulfurovum</taxon>
    </lineage>
</organism>
<dbReference type="OrthoDB" id="5373051at2"/>
<dbReference type="AlphaFoldDB" id="A0A7U4M0S7"/>
<proteinExistence type="predicted"/>
<dbReference type="EMBL" id="CP011308">
    <property type="protein sequence ID" value="AKF24760.1"/>
    <property type="molecule type" value="Genomic_DNA"/>
</dbReference>
<evidence type="ECO:0008006" key="3">
    <source>
        <dbReference type="Google" id="ProtNLM"/>
    </source>
</evidence>
<name>A0A7U4M0S7_9BACT</name>
<gene>
    <name evidence="1" type="ORF">YH65_04690</name>
</gene>
<keyword evidence="2" id="KW-1185">Reference proteome</keyword>
<protein>
    <recommendedName>
        <fullName evidence="3">LPS export ABC transporter periplasmic protein LptC</fullName>
    </recommendedName>
</protein>
<reference evidence="2" key="2">
    <citation type="journal article" date="2017" name="Stand. Genomic Sci.">
        <title>Complete genome sequence of the sulfur-oxidizing chemolithoautotrophic Sulfurovum lithotrophicum 42BKTT.</title>
        <authorList>
            <person name="Jeon W."/>
            <person name="Priscilla L."/>
            <person name="Park G."/>
            <person name="Lee H."/>
            <person name="Lee N."/>
            <person name="Lee D."/>
            <person name="Kwon H."/>
            <person name="Ahn I."/>
            <person name="Lee C."/>
            <person name="Lee H."/>
            <person name="Ahn J."/>
        </authorList>
    </citation>
    <scope>NUCLEOTIDE SEQUENCE [LARGE SCALE GENOMIC DNA]</scope>
    <source>
        <strain evidence="2">ATCC BAA-797 / 42BKT</strain>
    </source>
</reference>
<evidence type="ECO:0000313" key="2">
    <source>
        <dbReference type="Proteomes" id="UP000034444"/>
    </source>
</evidence>
<reference evidence="1 2" key="1">
    <citation type="submission" date="2015-04" db="EMBL/GenBank/DDBJ databases">
        <title>Complete genome sequence of Sulfurovum lithotrophicum ATCC BAA-797T.</title>
        <authorList>
            <person name="Ahn J."/>
            <person name="Park G."/>
            <person name="Jeon W."/>
            <person name="Jang Y."/>
            <person name="Jang M."/>
            <person name="Lee H."/>
            <person name="Lee H."/>
        </authorList>
    </citation>
    <scope>NUCLEOTIDE SEQUENCE [LARGE SCALE GENOMIC DNA]</scope>
    <source>
        <strain evidence="2">ATCC BAA-797 / 42BKT</strain>
    </source>
</reference>
<evidence type="ECO:0000313" key="1">
    <source>
        <dbReference type="EMBL" id="AKF24760.1"/>
    </source>
</evidence>
<dbReference type="KEGG" id="slh:YH65_04690"/>
<dbReference type="RefSeq" id="WP_046550851.1">
    <property type="nucleotide sequence ID" value="NZ_CP011308.1"/>
</dbReference>